<evidence type="ECO:0000313" key="2">
    <source>
        <dbReference type="EMBL" id="OIR11286.1"/>
    </source>
</evidence>
<accession>A0A1J5TGY5</accession>
<keyword evidence="1" id="KW-1133">Transmembrane helix</keyword>
<feature type="transmembrane region" description="Helical" evidence="1">
    <location>
        <begin position="83"/>
        <end position="101"/>
    </location>
</feature>
<dbReference type="AlphaFoldDB" id="A0A1J5TGY5"/>
<feature type="transmembrane region" description="Helical" evidence="1">
    <location>
        <begin position="55"/>
        <end position="71"/>
    </location>
</feature>
<gene>
    <name evidence="2" type="ORF">BEU05_00900</name>
</gene>
<organism evidence="2 3">
    <name type="scientific">Marine Group III euryarchaeote CG-Bathy2</name>
    <dbReference type="NCBI Taxonomy" id="1889002"/>
    <lineage>
        <taxon>Archaea</taxon>
        <taxon>Methanobacteriati</taxon>
        <taxon>Thermoplasmatota</taxon>
        <taxon>Thermoplasmata</taxon>
        <taxon>Candidatus Thermoprofundales</taxon>
    </lineage>
</organism>
<reference evidence="2 3" key="1">
    <citation type="submission" date="2016-08" db="EMBL/GenBank/DDBJ databases">
        <title>New Insights into Marine Group III Euryarchaeota, from dark to light.</title>
        <authorList>
            <person name="Haro-Moreno J.M."/>
            <person name="Rodriguez-Valera F."/>
            <person name="Lopez-Garcia P."/>
            <person name="Moreira D."/>
            <person name="Martin-Cuadrado A.B."/>
        </authorList>
    </citation>
    <scope>NUCLEOTIDE SEQUENCE [LARGE SCALE GENOMIC DNA]</scope>
    <source>
        <strain evidence="2">CG-Bathy2</strain>
    </source>
</reference>
<sequence length="280" mass="31225">MPEASHPASLWLPPMPFIYGSCMLLFLLDIHLLPRIFVGYGAIEPEYRPLEQATRLAYLLVAMVACLDLRLGDSNGENRSRSVGWLLLSLGLVMVLLENNWDLTLRETLLGRLVFAALLGAVLVWLSWLTLYWGWRMPTLYCLVVVLLALGQAADTFHDDQGGRLLENPAVRAVGTSHGLEETSELLAAWVLFHAAWLWHCRQSVTIRFWRTAVGARLVGGLLLLGVGNGFLAFTREGHGGHFISNEMAILGFLLMVMGVWVAWRQLKQSVPLSHPDVDT</sequence>
<comment type="caution">
    <text evidence="2">The sequence shown here is derived from an EMBL/GenBank/DDBJ whole genome shotgun (WGS) entry which is preliminary data.</text>
</comment>
<proteinExistence type="predicted"/>
<name>A0A1J5TGY5_9ARCH</name>
<feature type="transmembrane region" description="Helical" evidence="1">
    <location>
        <begin position="113"/>
        <end position="135"/>
    </location>
</feature>
<dbReference type="Proteomes" id="UP000182853">
    <property type="component" value="Unassembled WGS sequence"/>
</dbReference>
<keyword evidence="1" id="KW-0812">Transmembrane</keyword>
<evidence type="ECO:0000313" key="3">
    <source>
        <dbReference type="Proteomes" id="UP000182853"/>
    </source>
</evidence>
<protein>
    <submittedName>
        <fullName evidence="2">Uncharacterized protein</fullName>
    </submittedName>
</protein>
<feature type="transmembrane region" description="Helical" evidence="1">
    <location>
        <begin position="17"/>
        <end position="43"/>
    </location>
</feature>
<dbReference type="EMBL" id="MIYT01000011">
    <property type="protein sequence ID" value="OIR11286.1"/>
    <property type="molecule type" value="Genomic_DNA"/>
</dbReference>
<feature type="transmembrane region" description="Helical" evidence="1">
    <location>
        <begin position="246"/>
        <end position="264"/>
    </location>
</feature>
<keyword evidence="1" id="KW-0472">Membrane</keyword>
<evidence type="ECO:0000256" key="1">
    <source>
        <dbReference type="SAM" id="Phobius"/>
    </source>
</evidence>
<feature type="transmembrane region" description="Helical" evidence="1">
    <location>
        <begin position="214"/>
        <end position="234"/>
    </location>
</feature>